<reference evidence="6" key="1">
    <citation type="submission" date="2020-11" db="EMBL/GenBank/DDBJ databases">
        <authorList>
            <person name="Whiteford S."/>
        </authorList>
    </citation>
    <scope>NUCLEOTIDE SEQUENCE</scope>
</reference>
<feature type="region of interest" description="Disordered" evidence="3">
    <location>
        <begin position="808"/>
        <end position="994"/>
    </location>
</feature>
<accession>A0A8S4FJZ9</accession>
<name>A0A8S4FJZ9_PLUXY</name>
<feature type="coiled-coil region" evidence="2">
    <location>
        <begin position="470"/>
        <end position="588"/>
    </location>
</feature>
<dbReference type="FunFam" id="1.10.238.10:FF:000271">
    <property type="entry name" value="Epidermal growth factor receptor substrate 15 homolog"/>
    <property type="match status" value="1"/>
</dbReference>
<keyword evidence="2" id="KW-0175">Coiled coil</keyword>
<dbReference type="InterPro" id="IPR002048">
    <property type="entry name" value="EF_hand_dom"/>
</dbReference>
<feature type="compositionally biased region" description="Low complexity" evidence="3">
    <location>
        <begin position="868"/>
        <end position="878"/>
    </location>
</feature>
<keyword evidence="7" id="KW-1185">Reference proteome</keyword>
<dbReference type="InterPro" id="IPR003903">
    <property type="entry name" value="UIM_dom"/>
</dbReference>
<feature type="domain" description="EH" evidence="4">
    <location>
        <begin position="134"/>
        <end position="222"/>
    </location>
</feature>
<feature type="domain" description="EF-hand" evidence="5">
    <location>
        <begin position="166"/>
        <end position="201"/>
    </location>
</feature>
<dbReference type="PANTHER" id="PTHR11216">
    <property type="entry name" value="EH DOMAIN"/>
    <property type="match status" value="1"/>
</dbReference>
<dbReference type="GO" id="GO:0016197">
    <property type="term" value="P:endosomal transport"/>
    <property type="evidence" value="ECO:0007669"/>
    <property type="project" value="TreeGrafter"/>
</dbReference>
<feature type="region of interest" description="Disordered" evidence="3">
    <location>
        <begin position="358"/>
        <end position="385"/>
    </location>
</feature>
<sequence>MAALPSPTQVAGTHSAIYEAYFHQVDPNGTGAVQALDAARFLKKSRLSDVVLSKIWDLSDPTGKGYLDKAGLFVALKLVALAQAGRDINMSNIHADAPPPKVGDLPKIPSGPPPARPAAPSPAPASDWSIKPAEREKYSQLFDELQPNNGLIAGNKVKGVLMESKLPLETLGKIWDLADQDKDGMLDRHEFLVAMHLVYKALEKHHIPTTLPAELRRAPPRPASPRAPPVPAAPLISMATKPAPPPLIPMSAARPCPSPLPPSSAPLLPSLAQPTWVVTAAEKRQFDAMFEVADADKDGLVSGLEIKQTLLESGLPQATLAHIWALCDQESVGKLTRNQFALAMWLVQRARAGAPPPAALAPDMVPPKETSEPWSKSSYTLADPQPVRAGDVAGAARAGAPPPAALAPDMVPPKETCEPKPVEPVSLGPQPTPELEAIAREVDQLVRERAALEPELAARERELETQAAQEATLQSELDTLTATLKQLENQKGEANKRLADLKSQVDKLRSQVSVQEAAAAETEAEVEARRAAAQSLKERERQLQDEAAAAAAEADALTQRLSRNVLAISQANIKITHLEEQLDTISAAAASLAEGAPSRAVLDLRPAFSRAHLQRLLRGATPSDQLEDSFESGNEFGAMNGSGFDSEPFPSAAPAHDPFAPSHASQSQDGFGSDPFSRGFPADGADPFAGDAFAQQPAAGGNEQSGEWEEDPFAVLHAPTRASPTPALPPKKHKVPPPRPAPPRPAPPHKTDSALDFTEDPFKDYRYEDPFNIADPFADVTDAKADPFARPTSVAGFETNDFFGLNGNGSAKPSGRVSAPPLPYDPFSNSTSTYKPSLASVSNNNNDSWSAWPNDSWATDDAWDKPTNKTTTNNTSKPDAWSTTAQNKTDNWGSTDNWATDWSNTDNNKNLNETWPSNTLPNKKEKSPKPVKYAKSLVHTIGGIGRTKHNKKEKEKTKTSASGSELPTEEHQMAWAAAESKRLQAEAEDRRRREDAELQLALAISRQEK</sequence>
<dbReference type="Pfam" id="PF12763">
    <property type="entry name" value="EH"/>
    <property type="match status" value="3"/>
</dbReference>
<dbReference type="Gene3D" id="1.10.287.1490">
    <property type="match status" value="1"/>
</dbReference>
<comment type="caution">
    <text evidence="6">The sequence shown here is derived from an EMBL/GenBank/DDBJ whole genome shotgun (WGS) entry which is preliminary data.</text>
</comment>
<dbReference type="SMART" id="SM00054">
    <property type="entry name" value="EFh"/>
    <property type="match status" value="3"/>
</dbReference>
<evidence type="ECO:0000256" key="1">
    <source>
        <dbReference type="ARBA" id="ARBA00022837"/>
    </source>
</evidence>
<dbReference type="GO" id="GO:0045296">
    <property type="term" value="F:cadherin binding"/>
    <property type="evidence" value="ECO:0007669"/>
    <property type="project" value="TreeGrafter"/>
</dbReference>
<feature type="compositionally biased region" description="Polar residues" evidence="3">
    <location>
        <begin position="827"/>
        <end position="857"/>
    </location>
</feature>
<keyword evidence="1" id="KW-0106">Calcium</keyword>
<dbReference type="PANTHER" id="PTHR11216:SF176">
    <property type="entry name" value="EPIDERMAL GROWTH FACTOR RECEPTOR PATHWAY SUBSTRATE CLONE 15, ISOFORM A"/>
    <property type="match status" value="1"/>
</dbReference>
<evidence type="ECO:0000256" key="2">
    <source>
        <dbReference type="SAM" id="Coils"/>
    </source>
</evidence>
<protein>
    <submittedName>
        <fullName evidence="6">(diamondback moth) hypothetical protein</fullName>
    </submittedName>
</protein>
<dbReference type="GO" id="GO:0006897">
    <property type="term" value="P:endocytosis"/>
    <property type="evidence" value="ECO:0007669"/>
    <property type="project" value="TreeGrafter"/>
</dbReference>
<feature type="compositionally biased region" description="Polar residues" evidence="3">
    <location>
        <begin position="881"/>
        <end position="921"/>
    </location>
</feature>
<dbReference type="InterPro" id="IPR011992">
    <property type="entry name" value="EF-hand-dom_pair"/>
</dbReference>
<dbReference type="EMBL" id="CAJHNJ030000034">
    <property type="protein sequence ID" value="CAG9127594.1"/>
    <property type="molecule type" value="Genomic_DNA"/>
</dbReference>
<feature type="region of interest" description="Disordered" evidence="3">
    <location>
        <begin position="619"/>
        <end position="759"/>
    </location>
</feature>
<dbReference type="Proteomes" id="UP000653454">
    <property type="component" value="Unassembled WGS sequence"/>
</dbReference>
<feature type="domain" description="EF-hand" evidence="5">
    <location>
        <begin position="281"/>
        <end position="316"/>
    </location>
</feature>
<dbReference type="Gene3D" id="1.10.238.10">
    <property type="entry name" value="EF-hand"/>
    <property type="match status" value="3"/>
</dbReference>
<evidence type="ECO:0000259" key="5">
    <source>
        <dbReference type="PROSITE" id="PS50222"/>
    </source>
</evidence>
<feature type="compositionally biased region" description="Pro residues" evidence="3">
    <location>
        <begin position="109"/>
        <end position="123"/>
    </location>
</feature>
<feature type="compositionally biased region" description="Low complexity" evidence="3">
    <location>
        <begin position="679"/>
        <end position="694"/>
    </location>
</feature>
<feature type="region of interest" description="Disordered" evidence="3">
    <location>
        <begin position="92"/>
        <end position="130"/>
    </location>
</feature>
<dbReference type="SUPFAM" id="SSF47473">
    <property type="entry name" value="EF-hand"/>
    <property type="match status" value="3"/>
</dbReference>
<proteinExistence type="predicted"/>
<evidence type="ECO:0000256" key="3">
    <source>
        <dbReference type="SAM" id="MobiDB-lite"/>
    </source>
</evidence>
<dbReference type="InterPro" id="IPR000261">
    <property type="entry name" value="EH_dom"/>
</dbReference>
<dbReference type="PROSITE" id="PS00018">
    <property type="entry name" value="EF_HAND_1"/>
    <property type="match status" value="2"/>
</dbReference>
<dbReference type="PROSITE" id="PS50222">
    <property type="entry name" value="EF_HAND_2"/>
    <property type="match status" value="2"/>
</dbReference>
<dbReference type="GO" id="GO:0030132">
    <property type="term" value="C:clathrin coat of coated pit"/>
    <property type="evidence" value="ECO:0007669"/>
    <property type="project" value="TreeGrafter"/>
</dbReference>
<dbReference type="AlphaFoldDB" id="A0A8S4FJZ9"/>
<dbReference type="SMART" id="SM00027">
    <property type="entry name" value="EH"/>
    <property type="match status" value="3"/>
</dbReference>
<dbReference type="PROSITE" id="PS50330">
    <property type="entry name" value="UIM"/>
    <property type="match status" value="1"/>
</dbReference>
<feature type="compositionally biased region" description="Pro residues" evidence="3">
    <location>
        <begin position="737"/>
        <end position="748"/>
    </location>
</feature>
<feature type="domain" description="EH" evidence="4">
    <location>
        <begin position="282"/>
        <end position="371"/>
    </location>
</feature>
<dbReference type="PROSITE" id="PS50031">
    <property type="entry name" value="EH"/>
    <property type="match status" value="3"/>
</dbReference>
<dbReference type="CDD" id="cd00052">
    <property type="entry name" value="EH"/>
    <property type="match status" value="3"/>
</dbReference>
<dbReference type="GO" id="GO:0005509">
    <property type="term" value="F:calcium ion binding"/>
    <property type="evidence" value="ECO:0007669"/>
    <property type="project" value="InterPro"/>
</dbReference>
<evidence type="ECO:0000313" key="6">
    <source>
        <dbReference type="EMBL" id="CAG9127594.1"/>
    </source>
</evidence>
<gene>
    <name evidence="6" type="ORF">PLXY2_LOCUS8985</name>
</gene>
<feature type="domain" description="EH" evidence="4">
    <location>
        <begin position="14"/>
        <end position="98"/>
    </location>
</feature>
<organism evidence="6 7">
    <name type="scientific">Plutella xylostella</name>
    <name type="common">Diamondback moth</name>
    <name type="synonym">Plutella maculipennis</name>
    <dbReference type="NCBI Taxonomy" id="51655"/>
    <lineage>
        <taxon>Eukaryota</taxon>
        <taxon>Metazoa</taxon>
        <taxon>Ecdysozoa</taxon>
        <taxon>Arthropoda</taxon>
        <taxon>Hexapoda</taxon>
        <taxon>Insecta</taxon>
        <taxon>Pterygota</taxon>
        <taxon>Neoptera</taxon>
        <taxon>Endopterygota</taxon>
        <taxon>Lepidoptera</taxon>
        <taxon>Glossata</taxon>
        <taxon>Ditrysia</taxon>
        <taxon>Yponomeutoidea</taxon>
        <taxon>Plutellidae</taxon>
        <taxon>Plutella</taxon>
    </lineage>
</organism>
<evidence type="ECO:0000259" key="4">
    <source>
        <dbReference type="PROSITE" id="PS50031"/>
    </source>
</evidence>
<evidence type="ECO:0000313" key="7">
    <source>
        <dbReference type="Proteomes" id="UP000653454"/>
    </source>
</evidence>
<dbReference type="InterPro" id="IPR018247">
    <property type="entry name" value="EF_Hand_1_Ca_BS"/>
</dbReference>
<feature type="compositionally biased region" description="Basic and acidic residues" evidence="3">
    <location>
        <begin position="979"/>
        <end position="994"/>
    </location>
</feature>